<dbReference type="SMART" id="SM00382">
    <property type="entry name" value="AAA"/>
    <property type="match status" value="1"/>
</dbReference>
<dbReference type="InterPro" id="IPR027417">
    <property type="entry name" value="P-loop_NTPase"/>
</dbReference>
<dbReference type="GO" id="GO:0005524">
    <property type="term" value="F:ATP binding"/>
    <property type="evidence" value="ECO:0007669"/>
    <property type="project" value="UniProtKB-KW"/>
</dbReference>
<evidence type="ECO:0000256" key="2">
    <source>
        <dbReference type="ARBA" id="ARBA00022448"/>
    </source>
</evidence>
<reference evidence="6 7" key="1">
    <citation type="submission" date="2020-08" db="EMBL/GenBank/DDBJ databases">
        <title>Cohnella phylogeny.</title>
        <authorList>
            <person name="Dunlap C."/>
        </authorList>
    </citation>
    <scope>NUCLEOTIDE SEQUENCE [LARGE SCALE GENOMIC DNA]</scope>
    <source>
        <strain evidence="6 7">DSM 103658</strain>
    </source>
</reference>
<evidence type="ECO:0000259" key="5">
    <source>
        <dbReference type="PROSITE" id="PS50893"/>
    </source>
</evidence>
<dbReference type="InterPro" id="IPR003593">
    <property type="entry name" value="AAA+_ATPase"/>
</dbReference>
<protein>
    <submittedName>
        <fullName evidence="6">ABC transporter ATP-binding protein</fullName>
    </submittedName>
</protein>
<proteinExistence type="inferred from homology"/>
<evidence type="ECO:0000313" key="7">
    <source>
        <dbReference type="Proteomes" id="UP000574133"/>
    </source>
</evidence>
<dbReference type="PANTHER" id="PTHR42711">
    <property type="entry name" value="ABC TRANSPORTER ATP-BINDING PROTEIN"/>
    <property type="match status" value="1"/>
</dbReference>
<dbReference type="RefSeq" id="WP_185178743.1">
    <property type="nucleotide sequence ID" value="NZ_CBCSEP010000005.1"/>
</dbReference>
<accession>A0A841T7G7</accession>
<gene>
    <name evidence="6" type="ORF">H4Q31_09015</name>
</gene>
<feature type="domain" description="ABC transporter" evidence="5">
    <location>
        <begin position="28"/>
        <end position="259"/>
    </location>
</feature>
<name>A0A841T7G7_9BACL</name>
<dbReference type="Proteomes" id="UP000574133">
    <property type="component" value="Unassembled WGS sequence"/>
</dbReference>
<evidence type="ECO:0000256" key="3">
    <source>
        <dbReference type="ARBA" id="ARBA00022741"/>
    </source>
</evidence>
<keyword evidence="3" id="KW-0547">Nucleotide-binding</keyword>
<dbReference type="SUPFAM" id="SSF52540">
    <property type="entry name" value="P-loop containing nucleoside triphosphate hydrolases"/>
    <property type="match status" value="1"/>
</dbReference>
<keyword evidence="4 6" id="KW-0067">ATP-binding</keyword>
<keyword evidence="7" id="KW-1185">Reference proteome</keyword>
<dbReference type="Gene3D" id="3.40.50.300">
    <property type="entry name" value="P-loop containing nucleotide triphosphate hydrolases"/>
    <property type="match status" value="1"/>
</dbReference>
<dbReference type="Pfam" id="PF00005">
    <property type="entry name" value="ABC_tran"/>
    <property type="match status" value="1"/>
</dbReference>
<dbReference type="AlphaFoldDB" id="A0A841T7G7"/>
<dbReference type="InterPro" id="IPR017871">
    <property type="entry name" value="ABC_transporter-like_CS"/>
</dbReference>
<evidence type="ECO:0000256" key="1">
    <source>
        <dbReference type="ARBA" id="ARBA00005417"/>
    </source>
</evidence>
<organism evidence="6 7">
    <name type="scientific">Cohnella lubricantis</name>
    <dbReference type="NCBI Taxonomy" id="2163172"/>
    <lineage>
        <taxon>Bacteria</taxon>
        <taxon>Bacillati</taxon>
        <taxon>Bacillota</taxon>
        <taxon>Bacilli</taxon>
        <taxon>Bacillales</taxon>
        <taxon>Paenibacillaceae</taxon>
        <taxon>Cohnella</taxon>
    </lineage>
</organism>
<sequence length="338" mass="37086">MSTAVHDLMDNETRIKPEALPEDRPAVLQLRGLRKKFGGHSVINGIDLDVREGEFFGLLGPNGAGKTTTISIVSGLLEPSEGSVDIFGDKMSRHNSKLKKKIAVVQQDLSIYPQLTCMENLLFFGGMYGLGGRKLKAKAMEALEIVGLSDRANKPRAGKLSGGQKRRLNIAAALMHDPKLLILDEPTVGVDPQSRNYIFETLQKLNRDGMTLIYTSHYMEEVEQLCGRVGIMDHGEIIECNPVPTLLDQHGQAVVRLKIQAADAARILEAEPELSDSVSLALDTEANLVTCVAPKLVQALNRINRLIGDYRIEPVNCEVLPPSLETVFLKLTGKSLRD</sequence>
<comment type="similarity">
    <text evidence="1">Belongs to the ABC transporter superfamily.</text>
</comment>
<dbReference type="InterPro" id="IPR003439">
    <property type="entry name" value="ABC_transporter-like_ATP-bd"/>
</dbReference>
<dbReference type="GO" id="GO:0016887">
    <property type="term" value="F:ATP hydrolysis activity"/>
    <property type="evidence" value="ECO:0007669"/>
    <property type="project" value="InterPro"/>
</dbReference>
<keyword evidence="2" id="KW-0813">Transport</keyword>
<evidence type="ECO:0000256" key="4">
    <source>
        <dbReference type="ARBA" id="ARBA00022840"/>
    </source>
</evidence>
<dbReference type="PANTHER" id="PTHR42711:SF5">
    <property type="entry name" value="ABC TRANSPORTER ATP-BINDING PROTEIN NATA"/>
    <property type="match status" value="1"/>
</dbReference>
<evidence type="ECO:0000313" key="6">
    <source>
        <dbReference type="EMBL" id="MBB6677463.1"/>
    </source>
</evidence>
<dbReference type="InterPro" id="IPR050763">
    <property type="entry name" value="ABC_transporter_ATP-binding"/>
</dbReference>
<dbReference type="PROSITE" id="PS50893">
    <property type="entry name" value="ABC_TRANSPORTER_2"/>
    <property type="match status" value="1"/>
</dbReference>
<comment type="caution">
    <text evidence="6">The sequence shown here is derived from an EMBL/GenBank/DDBJ whole genome shotgun (WGS) entry which is preliminary data.</text>
</comment>
<dbReference type="PROSITE" id="PS00211">
    <property type="entry name" value="ABC_TRANSPORTER_1"/>
    <property type="match status" value="1"/>
</dbReference>
<dbReference type="EMBL" id="JACJVN010000033">
    <property type="protein sequence ID" value="MBB6677463.1"/>
    <property type="molecule type" value="Genomic_DNA"/>
</dbReference>